<reference evidence="1" key="1">
    <citation type="submission" date="2022-10" db="EMBL/GenBank/DDBJ databases">
        <title>The complete genomes of actinobacterial strains from the NBC collection.</title>
        <authorList>
            <person name="Joergensen T.S."/>
            <person name="Alvarez Arevalo M."/>
            <person name="Sterndorff E.B."/>
            <person name="Faurdal D."/>
            <person name="Vuksanovic O."/>
            <person name="Mourched A.-S."/>
            <person name="Charusanti P."/>
            <person name="Shaw S."/>
            <person name="Blin K."/>
            <person name="Weber T."/>
        </authorList>
    </citation>
    <scope>NUCLEOTIDE SEQUENCE</scope>
    <source>
        <strain evidence="1">NBC_01393</strain>
    </source>
</reference>
<dbReference type="AlphaFoldDB" id="A0AAU3HSL7"/>
<organism evidence="1">
    <name type="scientific">Streptomyces sp. NBC_01393</name>
    <dbReference type="NCBI Taxonomy" id="2903851"/>
    <lineage>
        <taxon>Bacteria</taxon>
        <taxon>Bacillati</taxon>
        <taxon>Actinomycetota</taxon>
        <taxon>Actinomycetes</taxon>
        <taxon>Kitasatosporales</taxon>
        <taxon>Streptomycetaceae</taxon>
        <taxon>Streptomyces</taxon>
    </lineage>
</organism>
<accession>A0AAU3HSL7</accession>
<dbReference type="EMBL" id="CP109546">
    <property type="protein sequence ID" value="WTZ08414.1"/>
    <property type="molecule type" value="Genomic_DNA"/>
</dbReference>
<name>A0AAU3HSL7_9ACTN</name>
<evidence type="ECO:0000313" key="1">
    <source>
        <dbReference type="EMBL" id="WTZ08414.1"/>
    </source>
</evidence>
<proteinExistence type="predicted"/>
<gene>
    <name evidence="1" type="ORF">OG699_10690</name>
</gene>
<protein>
    <submittedName>
        <fullName evidence="1">Uncharacterized protein</fullName>
    </submittedName>
</protein>
<sequence length="249" mass="26615">MTQNPVESAAARAVPYAFQYTVPDEFIRLPDPTAGEGWREALAQLMPDADEAQLASVTEQMRATIPGLSMGGEETVVLTAMCLGTEDVGGDERLSMGLLAVTTKPSGHRDRLLAAEGIYRAKEQKFFTGESELQELDFDLGKGLQGRQDMLLAAKLPCGPGVMSASLRLLTLPARFAAESGIADVAGTGEAVRPTLPMASLQLIIPAPRAYCVYVTISTPSVFLLDSYCGRLAQIGRTFSFDVPQESPS</sequence>